<feature type="binding site" evidence="4">
    <location>
        <position position="68"/>
    </location>
    <ligand>
        <name>Zn(2+)</name>
        <dbReference type="ChEBI" id="CHEBI:29105"/>
    </ligand>
</feature>
<comment type="function">
    <text evidence="4">Catalyzes the deamination of 5-methylthioadenosine and S-adenosyl-L-homocysteine into 5-methylthioinosine and S-inosyl-L-homocysteine, respectively. Is also able to deaminate adenosine.</text>
</comment>
<comment type="catalytic activity">
    <reaction evidence="4">
        <text>S-methyl-5'-thioadenosine + H2O + H(+) = S-methyl-5'-thioinosine + NH4(+)</text>
        <dbReference type="Rhea" id="RHEA:25025"/>
        <dbReference type="ChEBI" id="CHEBI:15377"/>
        <dbReference type="ChEBI" id="CHEBI:15378"/>
        <dbReference type="ChEBI" id="CHEBI:17509"/>
        <dbReference type="ChEBI" id="CHEBI:28938"/>
        <dbReference type="ChEBI" id="CHEBI:48595"/>
        <dbReference type="EC" id="3.5.4.31"/>
    </reaction>
</comment>
<feature type="binding site" evidence="4">
    <location>
        <position position="219"/>
    </location>
    <ligand>
        <name>substrate</name>
    </ligand>
</feature>
<dbReference type="Proteomes" id="UP001235840">
    <property type="component" value="Unassembled WGS sequence"/>
</dbReference>
<keyword evidence="7" id="KW-1185">Reference proteome</keyword>
<reference evidence="6 7" key="1">
    <citation type="submission" date="2023-07" db="EMBL/GenBank/DDBJ databases">
        <title>Genomic Encyclopedia of Type Strains, Phase IV (KMG-IV): sequencing the most valuable type-strain genomes for metagenomic binning, comparative biology and taxonomic classification.</title>
        <authorList>
            <person name="Goeker M."/>
        </authorList>
    </citation>
    <scope>NUCLEOTIDE SEQUENCE [LARGE SCALE GENOMIC DNA]</scope>
    <source>
        <strain evidence="6 7">DSM 12751</strain>
    </source>
</reference>
<feature type="binding site" evidence="4">
    <location>
        <position position="149"/>
    </location>
    <ligand>
        <name>substrate</name>
    </ligand>
</feature>
<dbReference type="HAMAP" id="MF_01281">
    <property type="entry name" value="MTA_SAH_deamin"/>
    <property type="match status" value="1"/>
</dbReference>
<dbReference type="EC" id="3.5.4.31" evidence="4"/>
<name>A0ABT9VWY9_9BACI</name>
<evidence type="ECO:0000256" key="3">
    <source>
        <dbReference type="ARBA" id="ARBA00022833"/>
    </source>
</evidence>
<dbReference type="Pfam" id="PF01979">
    <property type="entry name" value="Amidohydro_1"/>
    <property type="match status" value="1"/>
</dbReference>
<dbReference type="Gene3D" id="2.30.40.10">
    <property type="entry name" value="Urease, subunit C, domain 1"/>
    <property type="match status" value="1"/>
</dbReference>
<dbReference type="Gene3D" id="3.20.20.140">
    <property type="entry name" value="Metal-dependent hydrolases"/>
    <property type="match status" value="1"/>
</dbReference>
<comment type="catalytic activity">
    <reaction evidence="4">
        <text>S-adenosyl-L-homocysteine + H2O + H(+) = S-inosyl-L-homocysteine + NH4(+)</text>
        <dbReference type="Rhea" id="RHEA:20716"/>
        <dbReference type="ChEBI" id="CHEBI:15377"/>
        <dbReference type="ChEBI" id="CHEBI:15378"/>
        <dbReference type="ChEBI" id="CHEBI:28938"/>
        <dbReference type="ChEBI" id="CHEBI:57856"/>
        <dbReference type="ChEBI" id="CHEBI:57985"/>
        <dbReference type="EC" id="3.5.4.28"/>
    </reaction>
</comment>
<feature type="binding site" evidence="4">
    <location>
        <position position="70"/>
    </location>
    <ligand>
        <name>Zn(2+)</name>
        <dbReference type="ChEBI" id="CHEBI:29105"/>
    </ligand>
</feature>
<feature type="binding site" evidence="4">
    <location>
        <position position="304"/>
    </location>
    <ligand>
        <name>Zn(2+)</name>
        <dbReference type="ChEBI" id="CHEBI:29105"/>
    </ligand>
</feature>
<keyword evidence="1 4" id="KW-0479">Metal-binding</keyword>
<evidence type="ECO:0000313" key="7">
    <source>
        <dbReference type="Proteomes" id="UP001235840"/>
    </source>
</evidence>
<feature type="binding site" evidence="4">
    <location>
        <position position="97"/>
    </location>
    <ligand>
        <name>substrate</name>
    </ligand>
</feature>
<feature type="binding site" evidence="4">
    <location>
        <position position="216"/>
    </location>
    <ligand>
        <name>Zn(2+)</name>
        <dbReference type="ChEBI" id="CHEBI:29105"/>
    </ligand>
</feature>
<evidence type="ECO:0000313" key="6">
    <source>
        <dbReference type="EMBL" id="MDQ0165508.1"/>
    </source>
</evidence>
<evidence type="ECO:0000256" key="2">
    <source>
        <dbReference type="ARBA" id="ARBA00022801"/>
    </source>
</evidence>
<dbReference type="EMBL" id="JAUSTY010000005">
    <property type="protein sequence ID" value="MDQ0165508.1"/>
    <property type="molecule type" value="Genomic_DNA"/>
</dbReference>
<evidence type="ECO:0000256" key="1">
    <source>
        <dbReference type="ARBA" id="ARBA00022723"/>
    </source>
</evidence>
<feature type="domain" description="Amidohydrolase-related" evidence="5">
    <location>
        <begin position="59"/>
        <end position="406"/>
    </location>
</feature>
<accession>A0ABT9VWY9</accession>
<dbReference type="PANTHER" id="PTHR43794:SF11">
    <property type="entry name" value="AMIDOHYDROLASE-RELATED DOMAIN-CONTAINING PROTEIN"/>
    <property type="match status" value="1"/>
</dbReference>
<proteinExistence type="inferred from homology"/>
<keyword evidence="3 4" id="KW-0862">Zinc</keyword>
<dbReference type="InterPro" id="IPR050287">
    <property type="entry name" value="MTA/SAH_deaminase"/>
</dbReference>
<dbReference type="SUPFAM" id="SSF51338">
    <property type="entry name" value="Composite domain of metallo-dependent hydrolases"/>
    <property type="match status" value="1"/>
</dbReference>
<organism evidence="6 7">
    <name type="scientific">Caldalkalibacillus horti</name>
    <dbReference type="NCBI Taxonomy" id="77523"/>
    <lineage>
        <taxon>Bacteria</taxon>
        <taxon>Bacillati</taxon>
        <taxon>Bacillota</taxon>
        <taxon>Bacilli</taxon>
        <taxon>Bacillales</taxon>
        <taxon>Bacillaceae</taxon>
        <taxon>Caldalkalibacillus</taxon>
    </lineage>
</organism>
<dbReference type="CDD" id="cd01298">
    <property type="entry name" value="ATZ_TRZ_like"/>
    <property type="match status" value="1"/>
</dbReference>
<evidence type="ECO:0000256" key="4">
    <source>
        <dbReference type="HAMAP-Rule" id="MF_01281"/>
    </source>
</evidence>
<dbReference type="GO" id="GO:0050270">
    <property type="term" value="F:S-adenosylhomocysteine deaminase activity"/>
    <property type="evidence" value="ECO:0007669"/>
    <property type="project" value="UniProtKB-EC"/>
</dbReference>
<dbReference type="InterPro" id="IPR023512">
    <property type="entry name" value="Deaminase_MtaD/DadD"/>
</dbReference>
<comment type="similarity">
    <text evidence="4">Belongs to the metallo-dependent hydrolases superfamily. MTA/SAH deaminase family.</text>
</comment>
<keyword evidence="2 4" id="KW-0378">Hydrolase</keyword>
<comment type="caution">
    <text evidence="4">Lacks conserved residue(s) required for the propagation of feature annotation.</text>
</comment>
<feature type="binding site" evidence="4">
    <location>
        <position position="189"/>
    </location>
    <ligand>
        <name>substrate</name>
    </ligand>
</feature>
<sequence>MKTRFENGVIITGNKQNAWFKQGYMVIEDNKIVEIGDAEIEVGSSNAQYDQIIDLKGRWVMPGWVNTHGHAAMSLLRGYADDLPLKEWLEQKMWPMEGQFNADTVRAGTALAVVEMLKTGTTCFLDMYDHMSTVAKVVEESGIRAVLARGVIGLCPEEEQIRKLQEATQFALEWDHQANGRITTMMSPHAPYTCPPHYIQNIIEQAAKHQLPVHIHMSETAREVQQNVDDYGKRPVAHLRDLGVFELPTLVAHAVHVNEEEMDILQQYDVKVAHNPTSNLKLGSGIAPVPSYLKRGITVSLGTDSAASNNKLDMFQEARLAALIHKGAGEDPLAVPAEEALRMGTKWGAESVFLSQVGALEVGMEADFITINPNQAHLQPAHQPISHIIYSATGQDVEDVYVQGKQIVKNKECLFLDEERIIYEANQAFQKLNQV</sequence>
<dbReference type="EC" id="3.5.4.28" evidence="4"/>
<dbReference type="InterPro" id="IPR011059">
    <property type="entry name" value="Metal-dep_hydrolase_composite"/>
</dbReference>
<protein>
    <recommendedName>
        <fullName evidence="4">5-methylthioadenosine/S-adenosylhomocysteine deaminase</fullName>
        <shortName evidence="4">MTA/SAH deaminase</shortName>
        <ecNumber evidence="4">3.5.4.28</ecNumber>
        <ecNumber evidence="4">3.5.4.31</ecNumber>
    </recommendedName>
</protein>
<dbReference type="RefSeq" id="WP_307392703.1">
    <property type="nucleotide sequence ID" value="NZ_BAAADK010000011.1"/>
</dbReference>
<feature type="binding site" evidence="4">
    <location>
        <position position="304"/>
    </location>
    <ligand>
        <name>substrate</name>
    </ligand>
</feature>
<dbReference type="GO" id="GO:0090614">
    <property type="term" value="F:5'-methylthioadenosine deaminase activity"/>
    <property type="evidence" value="ECO:0007669"/>
    <property type="project" value="UniProtKB-EC"/>
</dbReference>
<dbReference type="InterPro" id="IPR006680">
    <property type="entry name" value="Amidohydro-rel"/>
</dbReference>
<comment type="cofactor">
    <cofactor evidence="4">
        <name>Zn(2+)</name>
        <dbReference type="ChEBI" id="CHEBI:29105"/>
    </cofactor>
    <text evidence="4">Binds 1 zinc ion per subunit.</text>
</comment>
<comment type="caution">
    <text evidence="6">The sequence shown here is derived from an EMBL/GenBank/DDBJ whole genome shotgun (WGS) entry which is preliminary data.</text>
</comment>
<evidence type="ECO:0000259" key="5">
    <source>
        <dbReference type="Pfam" id="PF01979"/>
    </source>
</evidence>
<dbReference type="PANTHER" id="PTHR43794">
    <property type="entry name" value="AMINOHYDROLASE SSNA-RELATED"/>
    <property type="match status" value="1"/>
</dbReference>
<dbReference type="SUPFAM" id="SSF51556">
    <property type="entry name" value="Metallo-dependent hydrolases"/>
    <property type="match status" value="1"/>
</dbReference>
<dbReference type="InterPro" id="IPR032466">
    <property type="entry name" value="Metal_Hydrolase"/>
</dbReference>
<gene>
    <name evidence="4" type="primary">mtaD</name>
    <name evidence="6" type="ORF">J2S11_001409</name>
</gene>